<dbReference type="OrthoDB" id="9757559at2"/>
<dbReference type="PANTHER" id="PTHR45527:SF14">
    <property type="entry name" value="PLIPASTATIN SYNTHASE SUBUNIT B"/>
    <property type="match status" value="1"/>
</dbReference>
<dbReference type="RefSeq" id="WP_046004125.1">
    <property type="nucleotide sequence ID" value="NZ_JXYA01000011.1"/>
</dbReference>
<dbReference type="PATRIC" id="fig|43658.5.peg.1330"/>
<dbReference type="InterPro" id="IPR029063">
    <property type="entry name" value="SAM-dependent_MTases_sf"/>
</dbReference>
<comment type="cofactor">
    <cofactor evidence="1">
        <name>pantetheine 4'-phosphate</name>
        <dbReference type="ChEBI" id="CHEBI:47942"/>
    </cofactor>
</comment>
<dbReference type="InterPro" id="IPR010071">
    <property type="entry name" value="AA_adenyl_dom"/>
</dbReference>
<dbReference type="Gene3D" id="3.40.50.980">
    <property type="match status" value="2"/>
</dbReference>
<dbReference type="Pfam" id="PF18563">
    <property type="entry name" value="TubC_N"/>
    <property type="match status" value="1"/>
</dbReference>
<dbReference type="GO" id="GO:0031177">
    <property type="term" value="F:phosphopantetheine binding"/>
    <property type="evidence" value="ECO:0007669"/>
    <property type="project" value="InterPro"/>
</dbReference>
<dbReference type="Pfam" id="PF00668">
    <property type="entry name" value="Condensation"/>
    <property type="match status" value="1"/>
</dbReference>
<dbReference type="FunFam" id="1.10.1200.10:FF:000005">
    <property type="entry name" value="Nonribosomal peptide synthetase 1"/>
    <property type="match status" value="1"/>
</dbReference>
<dbReference type="Gene3D" id="3.30.300.30">
    <property type="match status" value="2"/>
</dbReference>
<dbReference type="Gene3D" id="3.40.50.150">
    <property type="entry name" value="Vaccinia Virus protein VP39"/>
    <property type="match status" value="1"/>
</dbReference>
<evidence type="ECO:0000256" key="2">
    <source>
        <dbReference type="ARBA" id="ARBA00022450"/>
    </source>
</evidence>
<keyword evidence="2" id="KW-0596">Phosphopantetheine</keyword>
<dbReference type="PROSITE" id="PS00012">
    <property type="entry name" value="PHOSPHOPANTETHEINE"/>
    <property type="match status" value="1"/>
</dbReference>
<dbReference type="PANTHER" id="PTHR45527">
    <property type="entry name" value="NONRIBOSOMAL PEPTIDE SYNTHETASE"/>
    <property type="match status" value="1"/>
</dbReference>
<dbReference type="SUPFAM" id="SSF53335">
    <property type="entry name" value="S-adenosyl-L-methionine-dependent methyltransferases"/>
    <property type="match status" value="1"/>
</dbReference>
<dbReference type="PIRSF" id="PIRSF001617">
    <property type="entry name" value="Alpha-AR"/>
    <property type="match status" value="1"/>
</dbReference>
<dbReference type="NCBIfam" id="TIGR01733">
    <property type="entry name" value="AA-adenyl-dom"/>
    <property type="match status" value="1"/>
</dbReference>
<dbReference type="CDD" id="cd19531">
    <property type="entry name" value="LCL_NRPS-like"/>
    <property type="match status" value="1"/>
</dbReference>
<evidence type="ECO:0000256" key="3">
    <source>
        <dbReference type="ARBA" id="ARBA00022553"/>
    </source>
</evidence>
<dbReference type="Pfam" id="PF00501">
    <property type="entry name" value="AMP-binding"/>
    <property type="match status" value="1"/>
</dbReference>
<proteinExistence type="predicted"/>
<dbReference type="PROSITE" id="PS50075">
    <property type="entry name" value="CARRIER"/>
    <property type="match status" value="1"/>
</dbReference>
<dbReference type="GO" id="GO:0043041">
    <property type="term" value="P:amino acid activation for nonribosomal peptide biosynthetic process"/>
    <property type="evidence" value="ECO:0007669"/>
    <property type="project" value="TreeGrafter"/>
</dbReference>
<dbReference type="InterPro" id="IPR036736">
    <property type="entry name" value="ACP-like_sf"/>
</dbReference>
<organism evidence="5 6">
    <name type="scientific">Pseudoalteromonas rubra</name>
    <dbReference type="NCBI Taxonomy" id="43658"/>
    <lineage>
        <taxon>Bacteria</taxon>
        <taxon>Pseudomonadati</taxon>
        <taxon>Pseudomonadota</taxon>
        <taxon>Gammaproteobacteria</taxon>
        <taxon>Alteromonadales</taxon>
        <taxon>Pseudoalteromonadaceae</taxon>
        <taxon>Pseudoalteromonas</taxon>
    </lineage>
</organism>
<feature type="domain" description="Carrier" evidence="4">
    <location>
        <begin position="1479"/>
        <end position="1554"/>
    </location>
</feature>
<gene>
    <name evidence="5" type="ORF">TW77_06325</name>
</gene>
<dbReference type="SMART" id="SM00823">
    <property type="entry name" value="PKS_PP"/>
    <property type="match status" value="1"/>
</dbReference>
<dbReference type="GO" id="GO:0044550">
    <property type="term" value="P:secondary metabolite biosynthetic process"/>
    <property type="evidence" value="ECO:0007669"/>
    <property type="project" value="TreeGrafter"/>
</dbReference>
<dbReference type="InterPro" id="IPR041698">
    <property type="entry name" value="Methyltransf_25"/>
</dbReference>
<dbReference type="InterPro" id="IPR023213">
    <property type="entry name" value="CAT-like_dom_sf"/>
</dbReference>
<dbReference type="Gene3D" id="3.30.559.30">
    <property type="entry name" value="Nonribosomal peptide synthetase, condensation domain"/>
    <property type="match status" value="1"/>
</dbReference>
<dbReference type="FunFam" id="3.40.50.980:FF:000001">
    <property type="entry name" value="Non-ribosomal peptide synthetase"/>
    <property type="match status" value="1"/>
</dbReference>
<keyword evidence="6" id="KW-1185">Reference proteome</keyword>
<dbReference type="SUPFAM" id="SSF52777">
    <property type="entry name" value="CoA-dependent acyltransferases"/>
    <property type="match status" value="2"/>
</dbReference>
<dbReference type="Gene3D" id="1.10.1200.10">
    <property type="entry name" value="ACP-like"/>
    <property type="match status" value="1"/>
</dbReference>
<dbReference type="Gene3D" id="2.30.38.10">
    <property type="entry name" value="Luciferase, Domain 3"/>
    <property type="match status" value="1"/>
</dbReference>
<dbReference type="Pfam" id="PF13649">
    <property type="entry name" value="Methyltransf_25"/>
    <property type="match status" value="1"/>
</dbReference>
<dbReference type="InterPro" id="IPR041464">
    <property type="entry name" value="TubC_N"/>
</dbReference>
<dbReference type="CDD" id="cd02440">
    <property type="entry name" value="AdoMet_MTases"/>
    <property type="match status" value="1"/>
</dbReference>
<evidence type="ECO:0000313" key="5">
    <source>
        <dbReference type="EMBL" id="KJZ11133.1"/>
    </source>
</evidence>
<protein>
    <recommendedName>
        <fullName evidence="4">Carrier domain-containing protein</fullName>
    </recommendedName>
</protein>
<dbReference type="FunFam" id="3.40.50.12780:FF:000012">
    <property type="entry name" value="Non-ribosomal peptide synthetase"/>
    <property type="match status" value="1"/>
</dbReference>
<sequence>MENVVSVINRLVEQGVEVYLSQGKLKARSVKGGIGPQNLELIKQHKFALIEYLEGRSGLINNETGCQAITRAESKDSLSFAQQRLWFIDELQGGSPEYNMSFMFDVRGMLDIELVEKSLTEIVRRHEILRTVYVNCDGEAKQCTLEDVQFKLRLHDLSLLGEEEKASQLKHLLDLDVETPYDLSADLMVRASYIQLVQQDASAQQAQQGLLLFNMHHIASDGWSMEVLYKEFFALYHAFSEGKPTPLSELDIQYSDYAHWQRQWLQGERLEAQLNYWDKQLAAVPCEHGLKLDFPRPEPGPRIGGEVYGQLSAQTAVALQNLSKKFRLTPFMLLHSMLALVLSRHSNSSDIVIGTPVANRMQTELEPLIGFFVNTLVLRADTDWSSLGEYLQHIRQLHLDAQSNQDVPFEQLVERLKVPRNTGSTPVFQVMLTTNTDFSINSQQDKSAFALPGICFSPVIPDTSIAKFDLDISIEINASGVSTNWTYDTALFTEQHVQQLKDHLCRLLEGLATLEETGLIAKHTPLKSLPLLSSQETHQLLNEINTPLPKYDTQACIHELFEKQVLLHGDKVAVRYLDSALTYQALNERANKLAHYLIDKYEIKPDTLVGICVDRSLDMILAILAVLKAGAAYVPLDPSYPKSRLDYMLADAELSLVLTQSQVTQEIDFKGRDLVVIDDQSHLNTLQRYSSDNVAKQALELNSEHLAYVIYTSGSTGQPKGVLQTHTNVNRLFTATAEQFNFSDADIWTLFHSFSFDFSVWEIWGALLHGGTLIIPTKDCTLDTRQFIQLCQTHGVTVLNQTPSAFNVFSEQVLNESRTLHDLRYIVFGGEQLSRSHIENWVDEFGYDTPKLVNMYGITETTVHVTFNLLNEHNLGSIGKPLADQSILILDNQMNLTPVGCVGEMYVSGNGLARGYLNKPDVTAERFLTNPYFELAEPGRYSGRVYKTGDLARYLADGSIEFVGRVDEQVKIRGFRIELGEIESAVGRYEAVDKVKVVQQTQSALEKNLVAYFSLNTDEIEQRTRAIDKSEVSQWEEVFDNTYSSEADWVQPGSDSNDMNNIVGWDCSYRKSPIGAPEMLEWVEGTVAQINALAPKNVLEIGVGTGMLLTRYAGRCDSVTGLDISQNALDYLEGVLARRDINNVALIKGDATYLSQFENTRFDCIILNSVAQYFSSDLYFNQVLDNMLSCLDDGGKLFIGDVRNLDLLASFKHSITVFQADGEVSKEKLYDNANAAIHRENELLISPCYFYNLVESNSAVSSVDIKVKKGCATNEMMRYRYDVVIYKNARKADRLSQWQEWIGVTELSRLLQQGAACFGVSNAPNKRIEADVRLENQLTDDSTFDFHAVKAAIRLEPCSFIGDLDRLAAENGYTMECTWSQLAADKLDLIFTRKDEVTRPAILSRYSYNAVKLINKPQLGKISNVLIPEVKRYISGQLPKHLLPDAYILLEDFPINFNGKLDLKKLPKVNVFDDKGYVVPQTEMEGVLQAAWQQVLNQEKVSADADFFEVGGNSLLAVRLVSEIRQHLEIDMPVKAVFEHSGLQAMAVYVDDFIQSAQLLSRMNAMPVADKADEIEW</sequence>
<dbReference type="Pfam" id="PF00550">
    <property type="entry name" value="PP-binding"/>
    <property type="match status" value="1"/>
</dbReference>
<dbReference type="EMBL" id="JXYA01000011">
    <property type="protein sequence ID" value="KJZ11133.1"/>
    <property type="molecule type" value="Genomic_DNA"/>
</dbReference>
<keyword evidence="3" id="KW-0597">Phosphoprotein</keyword>
<accession>A0A0F4QTZ2</accession>
<dbReference type="SUPFAM" id="SSF47336">
    <property type="entry name" value="ACP-like"/>
    <property type="match status" value="1"/>
</dbReference>
<dbReference type="GO" id="GO:0003824">
    <property type="term" value="F:catalytic activity"/>
    <property type="evidence" value="ECO:0007669"/>
    <property type="project" value="InterPro"/>
</dbReference>
<dbReference type="InterPro" id="IPR006162">
    <property type="entry name" value="Ppantetheine_attach_site"/>
</dbReference>
<evidence type="ECO:0000313" key="6">
    <source>
        <dbReference type="Proteomes" id="UP000033452"/>
    </source>
</evidence>
<dbReference type="Gene3D" id="3.30.559.10">
    <property type="entry name" value="Chloramphenicol acetyltransferase-like domain"/>
    <property type="match status" value="1"/>
</dbReference>
<dbReference type="Proteomes" id="UP000033452">
    <property type="component" value="Unassembled WGS sequence"/>
</dbReference>
<evidence type="ECO:0000259" key="4">
    <source>
        <dbReference type="PROSITE" id="PS50075"/>
    </source>
</evidence>
<dbReference type="InterPro" id="IPR009081">
    <property type="entry name" value="PP-bd_ACP"/>
</dbReference>
<dbReference type="InterPro" id="IPR020806">
    <property type="entry name" value="PKS_PP-bd"/>
</dbReference>
<name>A0A0F4QTZ2_9GAMM</name>
<dbReference type="FunFam" id="3.40.50.980:FF:000002">
    <property type="entry name" value="Enterobactin synthetase component F"/>
    <property type="match status" value="1"/>
</dbReference>
<dbReference type="PROSITE" id="PS00455">
    <property type="entry name" value="AMP_BINDING"/>
    <property type="match status" value="1"/>
</dbReference>
<dbReference type="InterPro" id="IPR045851">
    <property type="entry name" value="AMP-bd_C_sf"/>
</dbReference>
<dbReference type="SUPFAM" id="SSF56801">
    <property type="entry name" value="Acetyl-CoA synthetase-like"/>
    <property type="match status" value="1"/>
</dbReference>
<comment type="caution">
    <text evidence="5">The sequence shown here is derived from an EMBL/GenBank/DDBJ whole genome shotgun (WGS) entry which is preliminary data.</text>
</comment>
<dbReference type="InterPro" id="IPR020845">
    <property type="entry name" value="AMP-binding_CS"/>
</dbReference>
<dbReference type="InterPro" id="IPR001242">
    <property type="entry name" value="Condensation_dom"/>
</dbReference>
<dbReference type="InterPro" id="IPR000873">
    <property type="entry name" value="AMP-dep_synth/lig_dom"/>
</dbReference>
<dbReference type="GO" id="GO:0005829">
    <property type="term" value="C:cytosol"/>
    <property type="evidence" value="ECO:0007669"/>
    <property type="project" value="TreeGrafter"/>
</dbReference>
<evidence type="ECO:0000256" key="1">
    <source>
        <dbReference type="ARBA" id="ARBA00001957"/>
    </source>
</evidence>
<reference evidence="5 6" key="1">
    <citation type="journal article" date="2015" name="BMC Genomics">
        <title>Genome mining reveals unlocked bioactive potential of marine Gram-negative bacteria.</title>
        <authorList>
            <person name="Machado H."/>
            <person name="Sonnenschein E.C."/>
            <person name="Melchiorsen J."/>
            <person name="Gram L."/>
        </authorList>
    </citation>
    <scope>NUCLEOTIDE SEQUENCE [LARGE SCALE GENOMIC DNA]</scope>
    <source>
        <strain evidence="5 6">S2471</strain>
    </source>
</reference>